<sequence length="289" mass="33170">MEDCDPNRPHILKNKTCVYCGLYLSRKSSSKEHVIGRKFLPKGKLENCWNLIANACSSCNNEKSILENDISAITMQPTVSGQFAVNDEILVAESLRKAENCKSQLTNKLVKYSQESLDINCTPFSGMTMNFKLTSSPQIETDRLYKLARYHIKAFYYLLTFTKKDKKGMQCAGAFMPLIEGIKTDWGNPVFIDFMNETSKWLPRLLTVTADGFFKASIKEYKTKNLWSWALEWNHKYRLVGFFGSPDPVSIICDNFAKLDRKYFKDNEGNLICMRKDTPLDEKSDSLFT</sequence>
<proteinExistence type="predicted"/>
<dbReference type="InterPro" id="IPR003615">
    <property type="entry name" value="HNH_nuc"/>
</dbReference>
<name>A0A4R6XRM2_9GAMM</name>
<organism evidence="1 2">
    <name type="scientific">Marinicella litoralis</name>
    <dbReference type="NCBI Taxonomy" id="644220"/>
    <lineage>
        <taxon>Bacteria</taxon>
        <taxon>Pseudomonadati</taxon>
        <taxon>Pseudomonadota</taxon>
        <taxon>Gammaproteobacteria</taxon>
        <taxon>Lysobacterales</taxon>
        <taxon>Marinicellaceae</taxon>
        <taxon>Marinicella</taxon>
    </lineage>
</organism>
<accession>A0A4R6XRM2</accession>
<evidence type="ECO:0000313" key="2">
    <source>
        <dbReference type="Proteomes" id="UP000295724"/>
    </source>
</evidence>
<dbReference type="CDD" id="cd00085">
    <property type="entry name" value="HNHc"/>
    <property type="match status" value="1"/>
</dbReference>
<reference evidence="1 2" key="1">
    <citation type="submission" date="2019-03" db="EMBL/GenBank/DDBJ databases">
        <title>Genomic Encyclopedia of Type Strains, Phase IV (KMG-IV): sequencing the most valuable type-strain genomes for metagenomic binning, comparative biology and taxonomic classification.</title>
        <authorList>
            <person name="Goeker M."/>
        </authorList>
    </citation>
    <scope>NUCLEOTIDE SEQUENCE [LARGE SCALE GENOMIC DNA]</scope>
    <source>
        <strain evidence="1 2">DSM 25488</strain>
    </source>
</reference>
<dbReference type="EMBL" id="SNZB01000003">
    <property type="protein sequence ID" value="TDR20654.1"/>
    <property type="molecule type" value="Genomic_DNA"/>
</dbReference>
<dbReference type="Proteomes" id="UP000295724">
    <property type="component" value="Unassembled WGS sequence"/>
</dbReference>
<dbReference type="AlphaFoldDB" id="A0A4R6XRM2"/>
<dbReference type="Gene3D" id="1.10.30.50">
    <property type="match status" value="1"/>
</dbReference>
<keyword evidence="2" id="KW-1185">Reference proteome</keyword>
<protein>
    <recommendedName>
        <fullName evidence="3">HNH endonuclease</fullName>
    </recommendedName>
</protein>
<evidence type="ECO:0000313" key="1">
    <source>
        <dbReference type="EMBL" id="TDR20654.1"/>
    </source>
</evidence>
<dbReference type="RefSeq" id="WP_099018485.1">
    <property type="nucleotide sequence ID" value="NZ_NIHB01000001.1"/>
</dbReference>
<gene>
    <name evidence="1" type="ORF">C8D91_1629</name>
</gene>
<evidence type="ECO:0008006" key="3">
    <source>
        <dbReference type="Google" id="ProtNLM"/>
    </source>
</evidence>
<comment type="caution">
    <text evidence="1">The sequence shown here is derived from an EMBL/GenBank/DDBJ whole genome shotgun (WGS) entry which is preliminary data.</text>
</comment>
<dbReference type="OrthoDB" id="7059636at2"/>